<name>A0A9Q3DLI1_9BASI</name>
<evidence type="ECO:0000256" key="1">
    <source>
        <dbReference type="SAM" id="MobiDB-lite"/>
    </source>
</evidence>
<sequence>MESHQAVQTPGGEGYQDKENSSHYPSYRRTAEPDRAYFDSLRLTRSRPTQLSSGFTQFRNKKISGHESPFFKIPGSSQEKTRIQRQKQDLSQAKEERFRTNDPEAMIYNYI</sequence>
<comment type="caution">
    <text evidence="2">The sequence shown here is derived from an EMBL/GenBank/DDBJ whole genome shotgun (WGS) entry which is preliminary data.</text>
</comment>
<gene>
    <name evidence="2" type="ORF">O181_041812</name>
</gene>
<dbReference type="EMBL" id="AVOT02016651">
    <property type="protein sequence ID" value="MBW0502097.1"/>
    <property type="molecule type" value="Genomic_DNA"/>
</dbReference>
<dbReference type="AlphaFoldDB" id="A0A9Q3DLI1"/>
<keyword evidence="3" id="KW-1185">Reference proteome</keyword>
<accession>A0A9Q3DLI1</accession>
<protein>
    <submittedName>
        <fullName evidence="2">Uncharacterized protein</fullName>
    </submittedName>
</protein>
<reference evidence="2" key="1">
    <citation type="submission" date="2021-03" db="EMBL/GenBank/DDBJ databases">
        <title>Draft genome sequence of rust myrtle Austropuccinia psidii MF-1, a brazilian biotype.</title>
        <authorList>
            <person name="Quecine M.C."/>
            <person name="Pachon D.M.R."/>
            <person name="Bonatelli M.L."/>
            <person name="Correr F.H."/>
            <person name="Franceschini L.M."/>
            <person name="Leite T.F."/>
            <person name="Margarido G.R.A."/>
            <person name="Almeida C.A."/>
            <person name="Ferrarezi J.A."/>
            <person name="Labate C.A."/>
        </authorList>
    </citation>
    <scope>NUCLEOTIDE SEQUENCE</scope>
    <source>
        <strain evidence="2">MF-1</strain>
    </source>
</reference>
<feature type="region of interest" description="Disordered" evidence="1">
    <location>
        <begin position="1"/>
        <end position="33"/>
    </location>
</feature>
<dbReference type="Proteomes" id="UP000765509">
    <property type="component" value="Unassembled WGS sequence"/>
</dbReference>
<organism evidence="2 3">
    <name type="scientific">Austropuccinia psidii MF-1</name>
    <dbReference type="NCBI Taxonomy" id="1389203"/>
    <lineage>
        <taxon>Eukaryota</taxon>
        <taxon>Fungi</taxon>
        <taxon>Dikarya</taxon>
        <taxon>Basidiomycota</taxon>
        <taxon>Pucciniomycotina</taxon>
        <taxon>Pucciniomycetes</taxon>
        <taxon>Pucciniales</taxon>
        <taxon>Sphaerophragmiaceae</taxon>
        <taxon>Austropuccinia</taxon>
    </lineage>
</organism>
<proteinExistence type="predicted"/>
<evidence type="ECO:0000313" key="3">
    <source>
        <dbReference type="Proteomes" id="UP000765509"/>
    </source>
</evidence>
<evidence type="ECO:0000313" key="2">
    <source>
        <dbReference type="EMBL" id="MBW0502097.1"/>
    </source>
</evidence>